<proteinExistence type="predicted"/>
<protein>
    <recommendedName>
        <fullName evidence="3">F-box domain-containing protein</fullName>
    </recommendedName>
</protein>
<dbReference type="EMBL" id="JAACJP010000010">
    <property type="protein sequence ID" value="KAF5381618.1"/>
    <property type="molecule type" value="Genomic_DNA"/>
</dbReference>
<name>A0A8H5HE67_9AGAR</name>
<dbReference type="SUPFAM" id="SSF52047">
    <property type="entry name" value="RNI-like"/>
    <property type="match status" value="1"/>
</dbReference>
<evidence type="ECO:0000313" key="2">
    <source>
        <dbReference type="Proteomes" id="UP000565441"/>
    </source>
</evidence>
<keyword evidence="2" id="KW-1185">Reference proteome</keyword>
<dbReference type="AlphaFoldDB" id="A0A8H5HE67"/>
<evidence type="ECO:0008006" key="3">
    <source>
        <dbReference type="Google" id="ProtNLM"/>
    </source>
</evidence>
<accession>A0A8H5HE67</accession>
<dbReference type="Proteomes" id="UP000565441">
    <property type="component" value="Unassembled WGS sequence"/>
</dbReference>
<gene>
    <name evidence="1" type="ORF">D9615_005408</name>
</gene>
<evidence type="ECO:0000313" key="1">
    <source>
        <dbReference type="EMBL" id="KAF5381618.1"/>
    </source>
</evidence>
<reference evidence="1 2" key="1">
    <citation type="journal article" date="2020" name="ISME J.">
        <title>Uncovering the hidden diversity of litter-decomposition mechanisms in mushroom-forming fungi.</title>
        <authorList>
            <person name="Floudas D."/>
            <person name="Bentzer J."/>
            <person name="Ahren D."/>
            <person name="Johansson T."/>
            <person name="Persson P."/>
            <person name="Tunlid A."/>
        </authorList>
    </citation>
    <scope>NUCLEOTIDE SEQUENCE [LARGE SCALE GENOMIC DNA]</scope>
    <source>
        <strain evidence="1 2">CBS 661.87</strain>
    </source>
</reference>
<dbReference type="OrthoDB" id="3001771at2759"/>
<comment type="caution">
    <text evidence="1">The sequence shown here is derived from an EMBL/GenBank/DDBJ whole genome shotgun (WGS) entry which is preliminary data.</text>
</comment>
<dbReference type="InterPro" id="IPR032675">
    <property type="entry name" value="LRR_dom_sf"/>
</dbReference>
<organism evidence="1 2">
    <name type="scientific">Tricholomella constricta</name>
    <dbReference type="NCBI Taxonomy" id="117010"/>
    <lineage>
        <taxon>Eukaryota</taxon>
        <taxon>Fungi</taxon>
        <taxon>Dikarya</taxon>
        <taxon>Basidiomycota</taxon>
        <taxon>Agaricomycotina</taxon>
        <taxon>Agaricomycetes</taxon>
        <taxon>Agaricomycetidae</taxon>
        <taxon>Agaricales</taxon>
        <taxon>Tricholomatineae</taxon>
        <taxon>Lyophyllaceae</taxon>
        <taxon>Tricholomella</taxon>
    </lineage>
</organism>
<dbReference type="Gene3D" id="3.80.10.10">
    <property type="entry name" value="Ribonuclease Inhibitor"/>
    <property type="match status" value="1"/>
</dbReference>
<sequence>MAHLLYLDTLASKKIQRHPATIEDLPAKLLAKIFHVVHSESVAELSRPPTDDPYDKKWFLRPEFVLPRFPDTLIRVSAHWHDIISSIPEFRTNIVFAIDIVKPIPIFEIQSSLDQSFDLPLDILITRCPGSARPTSDEETAVLSPLVALFAPHFHRCRSLSFYGIHSSALPQLGRDLSGTLPSLVTLRLECEIDDGDASPTFAWQSISCPKLDTLTLDGHNFVNMTNMNRSWPLQFPELKSLSIVHLKPSSNEGEMVNGERISLYGFLDVLVDGSLRLEYLRLRDVELTNPYSEEFFVDLSLKKALVLEDLSRSFVYELLFSLKLRSAELHVSRCSLNAMGRLPPTLALRLEEIGEFDNVAGHLKDWQGTSLTFVRCMGFGDDFLDMLAAVGSYSGAAHLSRLTIMDCPNFTVDSLKRMIGSRNKKVEEGDVWPGPPALEELVVTGKGPAVDTADAEWLRSRLKYLHWRVAEVDGDAND</sequence>